<protein>
    <submittedName>
        <fullName evidence="1">Uncharacterized protein</fullName>
    </submittedName>
</protein>
<accession>A0A645HKQ3</accession>
<comment type="caution">
    <text evidence="1">The sequence shown here is derived from an EMBL/GenBank/DDBJ whole genome shotgun (WGS) entry which is preliminary data.</text>
</comment>
<gene>
    <name evidence="1" type="ORF">SDC9_187095</name>
</gene>
<evidence type="ECO:0000313" key="1">
    <source>
        <dbReference type="EMBL" id="MPN39567.1"/>
    </source>
</evidence>
<reference evidence="1" key="1">
    <citation type="submission" date="2019-08" db="EMBL/GenBank/DDBJ databases">
        <authorList>
            <person name="Kucharzyk K."/>
            <person name="Murdoch R.W."/>
            <person name="Higgins S."/>
            <person name="Loffler F."/>
        </authorList>
    </citation>
    <scope>NUCLEOTIDE SEQUENCE</scope>
</reference>
<proteinExistence type="predicted"/>
<sequence length="76" mass="8797">MIGIQPIKQKHCCVPLHGTQQFTRTVVTADHLCKLQLESHERCKTYQQPLQGRVKTAVNRLVKVKEQFSLDRVENI</sequence>
<name>A0A645HKQ3_9ZZZZ</name>
<dbReference type="EMBL" id="VSSQ01095455">
    <property type="protein sequence ID" value="MPN39567.1"/>
    <property type="molecule type" value="Genomic_DNA"/>
</dbReference>
<dbReference type="AlphaFoldDB" id="A0A645HKQ3"/>
<organism evidence="1">
    <name type="scientific">bioreactor metagenome</name>
    <dbReference type="NCBI Taxonomy" id="1076179"/>
    <lineage>
        <taxon>unclassified sequences</taxon>
        <taxon>metagenomes</taxon>
        <taxon>ecological metagenomes</taxon>
    </lineage>
</organism>